<accession>A0A385Z3M4</accession>
<proteinExistence type="predicted"/>
<name>A0A385Z3M4_9PSED</name>
<evidence type="ECO:0000313" key="3">
    <source>
        <dbReference type="Proteomes" id="UP000265560"/>
    </source>
</evidence>
<feature type="signal peptide" evidence="1">
    <location>
        <begin position="1"/>
        <end position="23"/>
    </location>
</feature>
<evidence type="ECO:0000313" key="2">
    <source>
        <dbReference type="EMBL" id="AYC32757.1"/>
    </source>
</evidence>
<sequence length="456" mass="50670">MKTKTMMQMGALALTLLASSVMAAVSQEEANKLGTSLTPLGAQKEGNADGSIPAWGGSLKPGAAPVDANGFLGDPFAGEKPLFTITAANAEQYKDKLTPGQLAMFKRYADSYKIPVYQSHRTAGAPPAVYDAAKKSAVTTELKDGGNGLANFAETRYYPFPLPKNGVEVYWNHTTRFRGGNNLRQAAQAAPQTNGSYNIVEYNDELSYPQLMDGISPSQAQNLLYLYKQRITAPSRLAGNVILVHETIDQVKEPRLAWVYNAGQRRVRRAPQIAYDGPGSGSDGMRTADNTDMMNGAPDRYDWKLVGKKELYIPYNNYRLSSPKLKYADIIKPGHINQDLTRYELHRVWHVVATLKQGERHIYAKRDMYFDEDSWQLAEVDHYDGRGQLWRVGEGYALTDYERQASGYTMVGIYDLIAGRYNVLGMTNESKKATQFGDRTRMSDFTPAALRNAGIR</sequence>
<dbReference type="Proteomes" id="UP000265560">
    <property type="component" value="Chromosome"/>
</dbReference>
<keyword evidence="1" id="KW-0732">Signal</keyword>
<dbReference type="InterPro" id="IPR010752">
    <property type="entry name" value="DUF1329"/>
</dbReference>
<dbReference type="Gene3D" id="2.50.20.10">
    <property type="entry name" value="Lipoprotein localisation LolA/LolB/LppX"/>
    <property type="match status" value="1"/>
</dbReference>
<organism evidence="2 3">
    <name type="scientific">Pseudomonas cavernae</name>
    <dbReference type="NCBI Taxonomy" id="2320867"/>
    <lineage>
        <taxon>Bacteria</taxon>
        <taxon>Pseudomonadati</taxon>
        <taxon>Pseudomonadota</taxon>
        <taxon>Gammaproteobacteria</taxon>
        <taxon>Pseudomonadales</taxon>
        <taxon>Pseudomonadaceae</taxon>
        <taxon>Pseudomonas</taxon>
    </lineage>
</organism>
<dbReference type="EMBL" id="CP032419">
    <property type="protein sequence ID" value="AYC32757.1"/>
    <property type="molecule type" value="Genomic_DNA"/>
</dbReference>
<dbReference type="Pfam" id="PF07044">
    <property type="entry name" value="DUF1329"/>
    <property type="match status" value="1"/>
</dbReference>
<gene>
    <name evidence="2" type="ORF">D3880_10330</name>
</gene>
<dbReference type="OrthoDB" id="178023at2"/>
<reference evidence="3" key="1">
    <citation type="submission" date="2018-09" db="EMBL/GenBank/DDBJ databases">
        <authorList>
            <person name="Zhu H."/>
        </authorList>
    </citation>
    <scope>NUCLEOTIDE SEQUENCE [LARGE SCALE GENOMIC DNA]</scope>
    <source>
        <strain evidence="3">K2W31S-8</strain>
    </source>
</reference>
<feature type="chain" id="PRO_5017269457" evidence="1">
    <location>
        <begin position="24"/>
        <end position="456"/>
    </location>
</feature>
<dbReference type="KEGG" id="pcav:D3880_10330"/>
<keyword evidence="3" id="KW-1185">Reference proteome</keyword>
<evidence type="ECO:0000256" key="1">
    <source>
        <dbReference type="SAM" id="SignalP"/>
    </source>
</evidence>
<dbReference type="CDD" id="cd16329">
    <property type="entry name" value="LolA_like"/>
    <property type="match status" value="1"/>
</dbReference>
<dbReference type="RefSeq" id="WP_119893377.1">
    <property type="nucleotide sequence ID" value="NZ_CP032419.1"/>
</dbReference>
<dbReference type="AlphaFoldDB" id="A0A385Z3M4"/>
<protein>
    <submittedName>
        <fullName evidence="2">DUF1329 domain-containing protein</fullName>
    </submittedName>
</protein>